<evidence type="ECO:0000256" key="1">
    <source>
        <dbReference type="ARBA" id="ARBA00009437"/>
    </source>
</evidence>
<dbReference type="RefSeq" id="WP_304996031.1">
    <property type="nucleotide sequence ID" value="NZ_CP101717.1"/>
</dbReference>
<dbReference type="InterPro" id="IPR005119">
    <property type="entry name" value="LysR_subst-bd"/>
</dbReference>
<dbReference type="SUPFAM" id="SSF53850">
    <property type="entry name" value="Periplasmic binding protein-like II"/>
    <property type="match status" value="1"/>
</dbReference>
<dbReference type="GO" id="GO:0043565">
    <property type="term" value="F:sequence-specific DNA binding"/>
    <property type="evidence" value="ECO:0007669"/>
    <property type="project" value="TreeGrafter"/>
</dbReference>
<evidence type="ECO:0000259" key="5">
    <source>
        <dbReference type="PROSITE" id="PS50931"/>
    </source>
</evidence>
<keyword evidence="3" id="KW-0238">DNA-binding</keyword>
<gene>
    <name evidence="6" type="primary">gcvA</name>
    <name evidence="6" type="ORF">NFC81_02860</name>
</gene>
<dbReference type="AlphaFoldDB" id="A0AB38YHD5"/>
<dbReference type="PANTHER" id="PTHR30537:SF26">
    <property type="entry name" value="GLYCINE CLEAVAGE SYSTEM TRANSCRIPTIONAL ACTIVATOR"/>
    <property type="match status" value="1"/>
</dbReference>
<name>A0AB38YHD5_9GAMM</name>
<dbReference type="InterPro" id="IPR036390">
    <property type="entry name" value="WH_DNA-bd_sf"/>
</dbReference>
<accession>A0AB38YHD5</accession>
<dbReference type="PROSITE" id="PS50931">
    <property type="entry name" value="HTH_LYSR"/>
    <property type="match status" value="1"/>
</dbReference>
<protein>
    <submittedName>
        <fullName evidence="6">Transcriptional regulator GcvA</fullName>
    </submittedName>
</protein>
<feature type="domain" description="HTH lysR-type" evidence="5">
    <location>
        <begin position="5"/>
        <end position="62"/>
    </location>
</feature>
<dbReference type="EMBL" id="CP101717">
    <property type="protein sequence ID" value="WLD58745.1"/>
    <property type="molecule type" value="Genomic_DNA"/>
</dbReference>
<dbReference type="InterPro" id="IPR036388">
    <property type="entry name" value="WH-like_DNA-bd_sf"/>
</dbReference>
<dbReference type="CDD" id="cd08432">
    <property type="entry name" value="PBP2_GcdR_TrpI_HvrB_AmpR_like"/>
    <property type="match status" value="1"/>
</dbReference>
<dbReference type="SUPFAM" id="SSF46785">
    <property type="entry name" value="Winged helix' DNA-binding domain"/>
    <property type="match status" value="1"/>
</dbReference>
<dbReference type="InterPro" id="IPR058163">
    <property type="entry name" value="LysR-type_TF_proteobact-type"/>
</dbReference>
<dbReference type="Pfam" id="PF03466">
    <property type="entry name" value="LysR_substrate"/>
    <property type="match status" value="1"/>
</dbReference>
<keyword evidence="2" id="KW-0805">Transcription regulation</keyword>
<keyword evidence="4" id="KW-0804">Transcription</keyword>
<proteinExistence type="inferred from homology"/>
<sequence>MADLPPLTSLRTFWFVAEHNSFKRASEHLFVTQAAVSHQIRQLEDFLGVSLFERGNREVRLTKDGQRLLPYVQQGFSALRAGVTLVKDDSDPNVLNLSVIPSFAARWLVPRLGEFRQRQADIRVCLTPSLRLETFSDGEMDLAIRYGTGQYPGLRSEFLLRDSLLVVASPAFVDAHKPTLASMATLPLLEDTSPEELGWSEWFKRQKLSEPESARCLTVADASMLIDAALTGQGMALVRRSLAQNFIDQGALTKVFALELESPYGYYLVAPEAHFVRAKVKVFVHWMKEEIRQSFGPEMMAYHGA</sequence>
<dbReference type="PRINTS" id="PR00039">
    <property type="entry name" value="HTHLYSR"/>
</dbReference>
<evidence type="ECO:0000256" key="4">
    <source>
        <dbReference type="ARBA" id="ARBA00023163"/>
    </source>
</evidence>
<dbReference type="Pfam" id="PF00126">
    <property type="entry name" value="HTH_1"/>
    <property type="match status" value="1"/>
</dbReference>
<dbReference type="NCBIfam" id="NF008352">
    <property type="entry name" value="PRK11139.1"/>
    <property type="match status" value="1"/>
</dbReference>
<comment type="similarity">
    <text evidence="1">Belongs to the LysR transcriptional regulatory family.</text>
</comment>
<dbReference type="Gene3D" id="1.10.10.10">
    <property type="entry name" value="Winged helix-like DNA-binding domain superfamily/Winged helix DNA-binding domain"/>
    <property type="match status" value="1"/>
</dbReference>
<dbReference type="PANTHER" id="PTHR30537">
    <property type="entry name" value="HTH-TYPE TRANSCRIPTIONAL REGULATOR"/>
    <property type="match status" value="1"/>
</dbReference>
<evidence type="ECO:0000313" key="6">
    <source>
        <dbReference type="EMBL" id="WLD58745.1"/>
    </source>
</evidence>
<reference evidence="6" key="1">
    <citation type="submission" date="2022-07" db="EMBL/GenBank/DDBJ databases">
        <title>Complete genome sequence of Salinispirillum sp. LH10-3-1 capable of multiple carbohydrate inversion isolated from a soda lake.</title>
        <authorList>
            <person name="Liu J."/>
            <person name="Zhai Y."/>
            <person name="Zhang H."/>
            <person name="Yang H."/>
            <person name="Qu J."/>
            <person name="Li J."/>
        </authorList>
    </citation>
    <scope>NUCLEOTIDE SEQUENCE</scope>
    <source>
        <strain evidence="6">LH 10-3-1</strain>
    </source>
</reference>
<organism evidence="6">
    <name type="scientific">Salinispirillum sp. LH 10-3-1</name>
    <dbReference type="NCBI Taxonomy" id="2952525"/>
    <lineage>
        <taxon>Bacteria</taxon>
        <taxon>Pseudomonadati</taxon>
        <taxon>Pseudomonadota</taxon>
        <taxon>Gammaproteobacteria</taxon>
        <taxon>Oceanospirillales</taxon>
        <taxon>Saccharospirillaceae</taxon>
        <taxon>Salinispirillum</taxon>
    </lineage>
</organism>
<evidence type="ECO:0000256" key="3">
    <source>
        <dbReference type="ARBA" id="ARBA00023125"/>
    </source>
</evidence>
<dbReference type="FunFam" id="1.10.10.10:FF:000001">
    <property type="entry name" value="LysR family transcriptional regulator"/>
    <property type="match status" value="1"/>
</dbReference>
<dbReference type="InterPro" id="IPR000847">
    <property type="entry name" value="LysR_HTH_N"/>
</dbReference>
<evidence type="ECO:0000256" key="2">
    <source>
        <dbReference type="ARBA" id="ARBA00023015"/>
    </source>
</evidence>
<dbReference type="Gene3D" id="3.40.190.10">
    <property type="entry name" value="Periplasmic binding protein-like II"/>
    <property type="match status" value="2"/>
</dbReference>
<dbReference type="GO" id="GO:0003700">
    <property type="term" value="F:DNA-binding transcription factor activity"/>
    <property type="evidence" value="ECO:0007669"/>
    <property type="project" value="InterPro"/>
</dbReference>
<dbReference type="GO" id="GO:0006351">
    <property type="term" value="P:DNA-templated transcription"/>
    <property type="evidence" value="ECO:0007669"/>
    <property type="project" value="TreeGrafter"/>
</dbReference>